<feature type="compositionally biased region" description="Basic and acidic residues" evidence="1">
    <location>
        <begin position="1"/>
        <end position="17"/>
    </location>
</feature>
<dbReference type="AlphaFoldDB" id="A0AAE1AUB4"/>
<comment type="caution">
    <text evidence="2">The sequence shown here is derived from an EMBL/GenBank/DDBJ whole genome shotgun (WGS) entry which is preliminary data.</text>
</comment>
<feature type="region of interest" description="Disordered" evidence="1">
    <location>
        <begin position="1"/>
        <end position="97"/>
    </location>
</feature>
<name>A0AAE1AUB4_9GAST</name>
<sequence>MKDHEKQDHKGQLDNKMDMSTTTGKEKNSSVKGTWLIELSQPFELEQNQKFETRRKQNKDRHRKDYSMKDHEKQDHKGQLDNKMDMSTTKGKEKNSSVKGTWLIELSQPFELKQNQKVETWRKQNKDRH</sequence>
<accession>A0AAE1AUB4</accession>
<dbReference type="EMBL" id="JAWDGP010001244">
    <property type="protein sequence ID" value="KAK3793446.1"/>
    <property type="molecule type" value="Genomic_DNA"/>
</dbReference>
<evidence type="ECO:0000313" key="3">
    <source>
        <dbReference type="Proteomes" id="UP001283361"/>
    </source>
</evidence>
<reference evidence="2" key="1">
    <citation type="journal article" date="2023" name="G3 (Bethesda)">
        <title>A reference genome for the long-term kleptoplast-retaining sea slug Elysia crispata morphotype clarki.</title>
        <authorList>
            <person name="Eastman K.E."/>
            <person name="Pendleton A.L."/>
            <person name="Shaikh M.A."/>
            <person name="Suttiyut T."/>
            <person name="Ogas R."/>
            <person name="Tomko P."/>
            <person name="Gavelis G."/>
            <person name="Widhalm J.R."/>
            <person name="Wisecaver J.H."/>
        </authorList>
    </citation>
    <scope>NUCLEOTIDE SEQUENCE</scope>
    <source>
        <strain evidence="2">ECLA1</strain>
    </source>
</reference>
<proteinExistence type="predicted"/>
<evidence type="ECO:0000256" key="1">
    <source>
        <dbReference type="SAM" id="MobiDB-lite"/>
    </source>
</evidence>
<organism evidence="2 3">
    <name type="scientific">Elysia crispata</name>
    <name type="common">lettuce slug</name>
    <dbReference type="NCBI Taxonomy" id="231223"/>
    <lineage>
        <taxon>Eukaryota</taxon>
        <taxon>Metazoa</taxon>
        <taxon>Spiralia</taxon>
        <taxon>Lophotrochozoa</taxon>
        <taxon>Mollusca</taxon>
        <taxon>Gastropoda</taxon>
        <taxon>Heterobranchia</taxon>
        <taxon>Euthyneura</taxon>
        <taxon>Panpulmonata</taxon>
        <taxon>Sacoglossa</taxon>
        <taxon>Placobranchoidea</taxon>
        <taxon>Plakobranchidae</taxon>
        <taxon>Elysia</taxon>
    </lineage>
</organism>
<evidence type="ECO:0000313" key="2">
    <source>
        <dbReference type="EMBL" id="KAK3793446.1"/>
    </source>
</evidence>
<keyword evidence="3" id="KW-1185">Reference proteome</keyword>
<gene>
    <name evidence="2" type="ORF">RRG08_043148</name>
</gene>
<protein>
    <submittedName>
        <fullName evidence="2">Uncharacterized protein</fullName>
    </submittedName>
</protein>
<dbReference type="Proteomes" id="UP001283361">
    <property type="component" value="Unassembled WGS sequence"/>
</dbReference>
<feature type="compositionally biased region" description="Basic and acidic residues" evidence="1">
    <location>
        <begin position="63"/>
        <end position="96"/>
    </location>
</feature>